<sequence>FFFFFFLRQSLAPSSPRLGCSGAISAHCKLRLPGSCHSPASTSRVAGTTGARHHAWLIFCIFSRDRVSFFFFLRRSLALSPRLECSGAISAHCKLRLPGSRHSPASASRVAGTTGTHNRARLIFCIFSRDGVSPWSRSPDLVIRLLRPPKVLGLQA</sequence>
<evidence type="ECO:0000313" key="2">
    <source>
        <dbReference type="Proteomes" id="UP000006718"/>
    </source>
</evidence>
<dbReference type="Ensembl" id="ENSMMUT00000092779.1">
    <property type="protein sequence ID" value="ENSMMUP00000070211.1"/>
    <property type="gene ID" value="ENSMMUG00000062830.1"/>
</dbReference>
<protein>
    <submittedName>
        <fullName evidence="1">Uncharacterized protein</fullName>
    </submittedName>
</protein>
<reference evidence="1" key="4">
    <citation type="submission" date="2025-09" db="UniProtKB">
        <authorList>
            <consortium name="Ensembl"/>
        </authorList>
    </citation>
    <scope>IDENTIFICATION</scope>
    <source>
        <strain evidence="1">17573</strain>
    </source>
</reference>
<dbReference type="Bgee" id="ENSMMUG00000062830">
    <property type="expression patterns" value="Expressed in olfactory segment of nasal mucosa and 5 other cell types or tissues"/>
</dbReference>
<evidence type="ECO:0000313" key="1">
    <source>
        <dbReference type="Ensembl" id="ENSMMUP00000070211.1"/>
    </source>
</evidence>
<accession>A0A5F7ZYJ3</accession>
<name>A0A5F7ZYJ3_MACMU</name>
<proteinExistence type="predicted"/>
<dbReference type="PANTHER" id="PTHR12138:SF75">
    <property type="entry name" value="SECRETED PROTEIN"/>
    <property type="match status" value="1"/>
</dbReference>
<dbReference type="AlphaFoldDB" id="A0A5F7ZYJ3"/>
<dbReference type="GeneTree" id="ENSGT00940000163505"/>
<dbReference type="PANTHER" id="PTHR12138">
    <property type="entry name" value="PRIMATE-EXPANDED PROTEIN FAMILY"/>
    <property type="match status" value="1"/>
</dbReference>
<dbReference type="VEuPathDB" id="HostDB:ENSMMUG00000062830"/>
<reference evidence="1" key="3">
    <citation type="submission" date="2025-08" db="UniProtKB">
        <authorList>
            <consortium name="Ensembl"/>
        </authorList>
    </citation>
    <scope>IDENTIFICATION</scope>
    <source>
        <strain evidence="1">17573</strain>
    </source>
</reference>
<dbReference type="InParanoid" id="A0A5F7ZYJ3"/>
<reference evidence="2" key="1">
    <citation type="journal article" date="2007" name="Science">
        <title>Evolutionary and biomedical insights from the rhesus macaque genome.</title>
        <authorList>
            <person name="Gibbs R.A."/>
            <person name="Rogers J."/>
            <person name="Katze M.G."/>
            <person name="Bumgarner R."/>
            <person name="Weinstock G.M."/>
            <person name="Mardis E.R."/>
            <person name="Remington K.A."/>
            <person name="Strausberg R.L."/>
            <person name="Venter J.C."/>
            <person name="Wilson R.K."/>
            <person name="Batzer M.A."/>
            <person name="Bustamante C.D."/>
            <person name="Eichler E.E."/>
            <person name="Hahn M.W."/>
            <person name="Hardison R.C."/>
            <person name="Makova K.D."/>
            <person name="Miller W."/>
            <person name="Milosavljevic A."/>
            <person name="Palermo R.E."/>
            <person name="Siepel A."/>
            <person name="Sikela J.M."/>
            <person name="Attaway T."/>
            <person name="Bell S."/>
            <person name="Bernard K.E."/>
            <person name="Buhay C.J."/>
            <person name="Chandrabose M.N."/>
            <person name="Dao M."/>
            <person name="Davis C."/>
            <person name="Delehaunty K.D."/>
            <person name="Ding Y."/>
            <person name="Dinh H.H."/>
            <person name="Dugan-Rocha S."/>
            <person name="Fulton L.A."/>
            <person name="Gabisi R.A."/>
            <person name="Garner T.T."/>
            <person name="Godfrey J."/>
            <person name="Hawes A.C."/>
            <person name="Hernandez J."/>
            <person name="Hines S."/>
            <person name="Holder M."/>
            <person name="Hume J."/>
            <person name="Jhangiani S.N."/>
            <person name="Joshi V."/>
            <person name="Khan Z.M."/>
            <person name="Kirkness E.F."/>
            <person name="Cree A."/>
            <person name="Fowler R.G."/>
            <person name="Lee S."/>
            <person name="Lewis L.R."/>
            <person name="Li Z."/>
            <person name="Liu Y.-S."/>
            <person name="Moore S.M."/>
            <person name="Muzny D."/>
            <person name="Nazareth L.V."/>
            <person name="Ngo D.N."/>
            <person name="Okwuonu G.O."/>
            <person name="Pai G."/>
            <person name="Parker D."/>
            <person name="Paul H.A."/>
            <person name="Pfannkoch C."/>
            <person name="Pohl C.S."/>
            <person name="Rogers Y.-H.C."/>
            <person name="Ruiz S.J."/>
            <person name="Sabo A."/>
            <person name="Santibanez J."/>
            <person name="Schneider B.W."/>
            <person name="Smith S.M."/>
            <person name="Sodergren E."/>
            <person name="Svatek A.F."/>
            <person name="Utterback T.R."/>
            <person name="Vattathil S."/>
            <person name="Warren W."/>
            <person name="White C.S."/>
            <person name="Chinwalla A.T."/>
            <person name="Feng Y."/>
            <person name="Halpern A.L."/>
            <person name="Hillier L.W."/>
            <person name="Huang X."/>
            <person name="Minx P."/>
            <person name="Nelson J.O."/>
            <person name="Pepin K.H."/>
            <person name="Qin X."/>
            <person name="Sutton G.G."/>
            <person name="Venter E."/>
            <person name="Walenz B.P."/>
            <person name="Wallis J.W."/>
            <person name="Worley K.C."/>
            <person name="Yang S.-P."/>
            <person name="Jones S.M."/>
            <person name="Marra M.A."/>
            <person name="Rocchi M."/>
            <person name="Schein J.E."/>
            <person name="Baertsch R."/>
            <person name="Clarke L."/>
            <person name="Csuros M."/>
            <person name="Glasscock J."/>
            <person name="Harris R.A."/>
            <person name="Havlak P."/>
            <person name="Jackson A.R."/>
            <person name="Jiang H."/>
            <person name="Liu Y."/>
            <person name="Messina D.N."/>
            <person name="Shen Y."/>
            <person name="Song H.X.-Z."/>
            <person name="Wylie T."/>
            <person name="Zhang L."/>
            <person name="Birney E."/>
            <person name="Han K."/>
            <person name="Konkel M.K."/>
            <person name="Lee J."/>
            <person name="Smit A.F.A."/>
            <person name="Ullmer B."/>
            <person name="Wang H."/>
            <person name="Xing J."/>
            <person name="Burhans R."/>
            <person name="Cheng Z."/>
            <person name="Karro J.E."/>
            <person name="Ma J."/>
            <person name="Raney B."/>
            <person name="She X."/>
            <person name="Cox M.J."/>
            <person name="Demuth J.P."/>
            <person name="Dumas L.J."/>
            <person name="Han S.-G."/>
            <person name="Hopkins J."/>
            <person name="Karimpour-Fard A."/>
            <person name="Kim Y.H."/>
            <person name="Pollack J.R."/>
            <person name="Vinar T."/>
            <person name="Addo-Quaye C."/>
            <person name="Degenhardt J."/>
            <person name="Denby A."/>
            <person name="Hubisz M.J."/>
            <person name="Indap A."/>
            <person name="Kosiol C."/>
            <person name="Lahn B.T."/>
            <person name="Lawson H.A."/>
            <person name="Marklein A."/>
            <person name="Nielsen R."/>
            <person name="Vallender E.J."/>
            <person name="Clark A.G."/>
            <person name="Ferguson B."/>
            <person name="Hernandez R.D."/>
            <person name="Hirani K."/>
            <person name="Kehrer-Sawatzki H."/>
            <person name="Kolb J."/>
            <person name="Patil S."/>
            <person name="Pu L.-L."/>
            <person name="Ren Y."/>
            <person name="Smith D.G."/>
            <person name="Wheeler D.A."/>
            <person name="Schenck I."/>
            <person name="Ball E.V."/>
            <person name="Chen R."/>
            <person name="Cooper D.N."/>
            <person name="Giardine B."/>
            <person name="Hsu F."/>
            <person name="Kent W.J."/>
            <person name="Lesk A."/>
            <person name="Nelson D.L."/>
            <person name="O'brien W.E."/>
            <person name="Pruefer K."/>
            <person name="Stenson P.D."/>
            <person name="Wallace J.C."/>
            <person name="Ke H."/>
            <person name="Liu X.-M."/>
            <person name="Wang P."/>
            <person name="Xiang A.P."/>
            <person name="Yang F."/>
            <person name="Barber G.P."/>
            <person name="Haussler D."/>
            <person name="Karolchik D."/>
            <person name="Kern A.D."/>
            <person name="Kuhn R.M."/>
            <person name="Smith K.E."/>
            <person name="Zwieg A.S."/>
        </authorList>
    </citation>
    <scope>NUCLEOTIDE SEQUENCE [LARGE SCALE GENOMIC DNA]</scope>
    <source>
        <strain evidence="2">17573</strain>
    </source>
</reference>
<keyword evidence="2" id="KW-1185">Reference proteome</keyword>
<dbReference type="STRING" id="9544.ENSMMUP00000070211"/>
<dbReference type="Proteomes" id="UP000006718">
    <property type="component" value="Chromosome 20"/>
</dbReference>
<organism evidence="1 2">
    <name type="scientific">Macaca mulatta</name>
    <name type="common">Rhesus macaque</name>
    <dbReference type="NCBI Taxonomy" id="9544"/>
    <lineage>
        <taxon>Eukaryota</taxon>
        <taxon>Metazoa</taxon>
        <taxon>Chordata</taxon>
        <taxon>Craniata</taxon>
        <taxon>Vertebrata</taxon>
        <taxon>Euteleostomi</taxon>
        <taxon>Mammalia</taxon>
        <taxon>Eutheria</taxon>
        <taxon>Euarchontoglires</taxon>
        <taxon>Primates</taxon>
        <taxon>Haplorrhini</taxon>
        <taxon>Catarrhini</taxon>
        <taxon>Cercopithecidae</taxon>
        <taxon>Cercopithecinae</taxon>
        <taxon>Macaca</taxon>
    </lineage>
</organism>
<reference evidence="1" key="2">
    <citation type="submission" date="2019-01" db="EMBL/GenBank/DDBJ databases">
        <authorList>
            <person name="Graves T."/>
            <person name="Eichler E.E."/>
            <person name="Wilson R.K."/>
        </authorList>
    </citation>
    <scope>NUCLEOTIDE SEQUENCE [LARGE SCALE GENOMIC DNA]</scope>
    <source>
        <strain evidence="1">17573</strain>
    </source>
</reference>